<feature type="domain" description="FAD-binding FR-type" evidence="9">
    <location>
        <begin position="10"/>
        <end position="111"/>
    </location>
</feature>
<evidence type="ECO:0000256" key="3">
    <source>
        <dbReference type="ARBA" id="ARBA00022714"/>
    </source>
</evidence>
<dbReference type="STRING" id="1194083.BN12_800003"/>
<evidence type="ECO:0000256" key="6">
    <source>
        <dbReference type="ARBA" id="ARBA00023004"/>
    </source>
</evidence>
<evidence type="ECO:0000259" key="8">
    <source>
        <dbReference type="PROSITE" id="PS51085"/>
    </source>
</evidence>
<dbReference type="CDD" id="cd00207">
    <property type="entry name" value="fer2"/>
    <property type="match status" value="1"/>
</dbReference>
<dbReference type="InterPro" id="IPR001041">
    <property type="entry name" value="2Fe-2S_ferredoxin-type"/>
</dbReference>
<name>A0A077M843_9MICO</name>
<feature type="domain" description="2Fe-2S ferredoxin-type" evidence="8">
    <location>
        <begin position="233"/>
        <end position="320"/>
    </location>
</feature>
<organism evidence="10 11">
    <name type="scientific">Nostocoides japonicum T1-X7</name>
    <dbReference type="NCBI Taxonomy" id="1194083"/>
    <lineage>
        <taxon>Bacteria</taxon>
        <taxon>Bacillati</taxon>
        <taxon>Actinomycetota</taxon>
        <taxon>Actinomycetes</taxon>
        <taxon>Micrococcales</taxon>
        <taxon>Intrasporangiaceae</taxon>
        <taxon>Nostocoides</taxon>
    </lineage>
</organism>
<dbReference type="InterPro" id="IPR039261">
    <property type="entry name" value="FNR_nucleotide-bd"/>
</dbReference>
<dbReference type="InterPro" id="IPR017927">
    <property type="entry name" value="FAD-bd_FR_type"/>
</dbReference>
<evidence type="ECO:0000256" key="5">
    <source>
        <dbReference type="ARBA" id="ARBA00023002"/>
    </source>
</evidence>
<keyword evidence="11" id="KW-1185">Reference proteome</keyword>
<dbReference type="InterPro" id="IPR036010">
    <property type="entry name" value="2Fe-2S_ferredoxin-like_sf"/>
</dbReference>
<evidence type="ECO:0000313" key="10">
    <source>
        <dbReference type="EMBL" id="CCH80249.1"/>
    </source>
</evidence>
<dbReference type="Proteomes" id="UP000035721">
    <property type="component" value="Unassembled WGS sequence"/>
</dbReference>
<dbReference type="Gene3D" id="3.40.50.80">
    <property type="entry name" value="Nucleotide-binding domain of ferredoxin-NADP reductase (FNR) module"/>
    <property type="match status" value="1"/>
</dbReference>
<dbReference type="InterPro" id="IPR012675">
    <property type="entry name" value="Beta-grasp_dom_sf"/>
</dbReference>
<evidence type="ECO:0000256" key="7">
    <source>
        <dbReference type="ARBA" id="ARBA00023014"/>
    </source>
</evidence>
<gene>
    <name evidence="10" type="primary">pobB</name>
    <name evidence="10" type="ORF">BN12_800003</name>
</gene>
<dbReference type="SUPFAM" id="SSF63380">
    <property type="entry name" value="Riboflavin synthase domain-like"/>
    <property type="match status" value="1"/>
</dbReference>
<dbReference type="RefSeq" id="WP_048552249.1">
    <property type="nucleotide sequence ID" value="NZ_HF570958.1"/>
</dbReference>
<dbReference type="SUPFAM" id="SSF54292">
    <property type="entry name" value="2Fe-2S ferredoxin-like"/>
    <property type="match status" value="1"/>
</dbReference>
<keyword evidence="6" id="KW-0408">Iron</keyword>
<evidence type="ECO:0000313" key="11">
    <source>
        <dbReference type="Proteomes" id="UP000035721"/>
    </source>
</evidence>
<dbReference type="InterPro" id="IPR017938">
    <property type="entry name" value="Riboflavin_synthase-like_b-brl"/>
</dbReference>
<proteinExistence type="predicted"/>
<protein>
    <submittedName>
        <fullName evidence="10">Phenoxybenzoate dioxygenase subunit beta</fullName>
        <ecNumber evidence="10">1.-.-.-</ecNumber>
    </submittedName>
</protein>
<accession>A0A077M843</accession>
<dbReference type="PROSITE" id="PS00197">
    <property type="entry name" value="2FE2S_FER_1"/>
    <property type="match status" value="1"/>
</dbReference>
<dbReference type="CDD" id="cd06185">
    <property type="entry name" value="PDR_like"/>
    <property type="match status" value="1"/>
</dbReference>
<dbReference type="PRINTS" id="PR00409">
    <property type="entry name" value="PHDIOXRDTASE"/>
</dbReference>
<dbReference type="GO" id="GO:0046872">
    <property type="term" value="F:metal ion binding"/>
    <property type="evidence" value="ECO:0007669"/>
    <property type="project" value="UniProtKB-KW"/>
</dbReference>
<dbReference type="Pfam" id="PF00111">
    <property type="entry name" value="Fer2"/>
    <property type="match status" value="1"/>
</dbReference>
<comment type="caution">
    <text evidence="10">The sequence shown here is derived from an EMBL/GenBank/DDBJ whole genome shotgun (WGS) entry which is preliminary data.</text>
</comment>
<dbReference type="PANTHER" id="PTHR47354">
    <property type="entry name" value="NADH OXIDOREDUCTASE HCR"/>
    <property type="match status" value="1"/>
</dbReference>
<reference evidence="10 11" key="1">
    <citation type="journal article" date="2013" name="ISME J.">
        <title>A metabolic model for members of the genus Tetrasphaera involved in enhanced biological phosphorus removal.</title>
        <authorList>
            <person name="Kristiansen R."/>
            <person name="Nguyen H.T.T."/>
            <person name="Saunders A.M."/>
            <person name="Nielsen J.L."/>
            <person name="Wimmer R."/>
            <person name="Le V.Q."/>
            <person name="McIlroy S.J."/>
            <person name="Petrovski S."/>
            <person name="Seviour R.J."/>
            <person name="Calteau A."/>
            <person name="Nielsen K.L."/>
            <person name="Nielsen P.H."/>
        </authorList>
    </citation>
    <scope>NUCLEOTIDE SEQUENCE [LARGE SCALE GENOMIC DNA]</scope>
    <source>
        <strain evidence="10 11">T1-X7</strain>
    </source>
</reference>
<dbReference type="OrthoDB" id="502624at2"/>
<keyword evidence="10" id="KW-0223">Dioxygenase</keyword>
<evidence type="ECO:0000259" key="9">
    <source>
        <dbReference type="PROSITE" id="PS51384"/>
    </source>
</evidence>
<keyword evidence="3" id="KW-0001">2Fe-2S</keyword>
<keyword evidence="7" id="KW-0411">Iron-sulfur</keyword>
<dbReference type="InterPro" id="IPR006058">
    <property type="entry name" value="2Fe2S_fd_BS"/>
</dbReference>
<evidence type="ECO:0000256" key="1">
    <source>
        <dbReference type="ARBA" id="ARBA00001974"/>
    </source>
</evidence>
<comment type="cofactor">
    <cofactor evidence="1">
        <name>FAD</name>
        <dbReference type="ChEBI" id="CHEBI:57692"/>
    </cofactor>
</comment>
<dbReference type="SUPFAM" id="SSF52343">
    <property type="entry name" value="Ferredoxin reductase-like, C-terminal NADP-linked domain"/>
    <property type="match status" value="1"/>
</dbReference>
<evidence type="ECO:0000256" key="2">
    <source>
        <dbReference type="ARBA" id="ARBA00022630"/>
    </source>
</evidence>
<keyword evidence="2" id="KW-0285">Flavoprotein</keyword>
<dbReference type="EC" id="1.-.-.-" evidence="10"/>
<dbReference type="GO" id="GO:0051537">
    <property type="term" value="F:2 iron, 2 sulfur cluster binding"/>
    <property type="evidence" value="ECO:0007669"/>
    <property type="project" value="UniProtKB-KW"/>
</dbReference>
<dbReference type="Gene3D" id="3.10.20.30">
    <property type="match status" value="1"/>
</dbReference>
<dbReference type="PROSITE" id="PS51085">
    <property type="entry name" value="2FE2S_FER_2"/>
    <property type="match status" value="1"/>
</dbReference>
<dbReference type="AlphaFoldDB" id="A0A077M843"/>
<keyword evidence="5 10" id="KW-0560">Oxidoreductase</keyword>
<dbReference type="Gene3D" id="2.40.30.10">
    <property type="entry name" value="Translation factors"/>
    <property type="match status" value="1"/>
</dbReference>
<dbReference type="PROSITE" id="PS51384">
    <property type="entry name" value="FAD_FR"/>
    <property type="match status" value="1"/>
</dbReference>
<keyword evidence="4" id="KW-0479">Metal-binding</keyword>
<dbReference type="PANTHER" id="PTHR47354:SF1">
    <property type="entry name" value="CARNITINE MONOOXYGENASE REDUCTASE SUBUNIT"/>
    <property type="match status" value="1"/>
</dbReference>
<evidence type="ECO:0000256" key="4">
    <source>
        <dbReference type="ARBA" id="ARBA00022723"/>
    </source>
</evidence>
<dbReference type="InterPro" id="IPR050415">
    <property type="entry name" value="MRET"/>
</dbReference>
<dbReference type="GO" id="GO:0051213">
    <property type="term" value="F:dioxygenase activity"/>
    <property type="evidence" value="ECO:0007669"/>
    <property type="project" value="UniProtKB-KW"/>
</dbReference>
<dbReference type="EMBL" id="CAJB01000415">
    <property type="protein sequence ID" value="CCH80249.1"/>
    <property type="molecule type" value="Genomic_DNA"/>
</dbReference>
<sequence length="320" mass="34493">MGVTETVVREAELDLTIAAVDDVSEGVVAIDLVSPDGGELPSWTPGAHVDLLLGDDLVRQYSLSSDPADRTRWRIAVLLTPDSRGGSKRIHEMRAGDPVRVRGPRNHFVLAAAPAYEFVAGGIGITPILPMIAEAEASGARWRLHYGGRTRTSMAFVDELARYGDKVTLVPQDELGHLDLATILGAPSPETLVYCCGPTPLLDAVESTCSTWPSGALHLERFTAQEVDTSGDQPFTVVFQRSGIEAVVPADRSIFAVARDHDVTVLGSCLEGICGTCETEVLEGDVDHRDSVLDDDERESNEVMMICVSRCRGSRLVLDL</sequence>